<accession>A0A0D5C608</accession>
<sequence>MKVGWARRRWWEFRQGHSVYLIFVLTFINFILISYRLLIERVSIFKEMVPELWIFAFMFILIYVPTAVLVGYWHRKTQLRVETTLVHQQNPILAKMIRTLLDVQTGTATKDEIEEFRKMLSKIEKKMDN</sequence>
<dbReference type="STRING" id="1580092.NADRNF5_2139"/>
<feature type="transmembrane region" description="Helical" evidence="1">
    <location>
        <begin position="51"/>
        <end position="73"/>
    </location>
</feature>
<evidence type="ECO:0000256" key="1">
    <source>
        <dbReference type="SAM" id="Phobius"/>
    </source>
</evidence>
<dbReference type="KEGG" id="nin:NADRNF5_2139"/>
<dbReference type="OrthoDB" id="8570at2157"/>
<dbReference type="HOGENOM" id="CLU_1709039_0_0_2"/>
<dbReference type="RefSeq" id="WP_048118399.1">
    <property type="nucleotide sequence ID" value="NZ_CP011070.1"/>
</dbReference>
<dbReference type="Proteomes" id="UP000032408">
    <property type="component" value="Chromosome"/>
</dbReference>
<reference evidence="3" key="1">
    <citation type="submission" date="2015-03" db="EMBL/GenBank/DDBJ databases">
        <title>Characterization of two novel Thaumarchaeota isolated from the Northern Adriatic Sea.</title>
        <authorList>
            <person name="Bayer B."/>
            <person name="Vojvoda J."/>
            <person name="Offre P."/>
            <person name="Srivastava A."/>
            <person name="Elisabeth N."/>
            <person name="Garcia J.A.L."/>
            <person name="Schleper C."/>
            <person name="Herndl G.J."/>
        </authorList>
    </citation>
    <scope>NUCLEOTIDE SEQUENCE [LARGE SCALE GENOMIC DNA]</scope>
    <source>
        <strain evidence="3">NF5</strain>
    </source>
</reference>
<name>A0A0D5C608_9ARCH</name>
<evidence type="ECO:0000313" key="2">
    <source>
        <dbReference type="EMBL" id="AJW71812.1"/>
    </source>
</evidence>
<gene>
    <name evidence="2" type="ORF">NADRNF5_2139</name>
</gene>
<keyword evidence="1" id="KW-0472">Membrane</keyword>
<organism evidence="2 3">
    <name type="scientific">Nitrosopumilus adriaticus</name>
    <dbReference type="NCBI Taxonomy" id="1580092"/>
    <lineage>
        <taxon>Archaea</taxon>
        <taxon>Nitrososphaerota</taxon>
        <taxon>Nitrososphaeria</taxon>
        <taxon>Nitrosopumilales</taxon>
        <taxon>Nitrosopumilaceae</taxon>
        <taxon>Nitrosopumilus</taxon>
    </lineage>
</organism>
<protein>
    <submittedName>
        <fullName evidence="2">Uncharacterized protein</fullName>
    </submittedName>
</protein>
<dbReference type="GeneID" id="24821306"/>
<keyword evidence="1" id="KW-0812">Transmembrane</keyword>
<dbReference type="AlphaFoldDB" id="A0A0D5C608"/>
<evidence type="ECO:0000313" key="3">
    <source>
        <dbReference type="Proteomes" id="UP000032408"/>
    </source>
</evidence>
<keyword evidence="1" id="KW-1133">Transmembrane helix</keyword>
<dbReference type="EMBL" id="CP011070">
    <property type="protein sequence ID" value="AJW71812.1"/>
    <property type="molecule type" value="Genomic_DNA"/>
</dbReference>
<feature type="transmembrane region" description="Helical" evidence="1">
    <location>
        <begin position="20"/>
        <end position="39"/>
    </location>
</feature>
<proteinExistence type="predicted"/>
<keyword evidence="3" id="KW-1185">Reference proteome</keyword>
<reference evidence="2 3" key="2">
    <citation type="journal article" date="2016" name="ISME J.">
        <title>Physiological and genomic characterization of two novel marine thaumarchaeal strains indicates niche differentiation.</title>
        <authorList>
            <person name="Bayer B."/>
            <person name="Vojvoda J."/>
            <person name="Offre P."/>
            <person name="Alves R.J."/>
            <person name="Elisabeth N.H."/>
            <person name="Garcia J.A."/>
            <person name="Volland J.M."/>
            <person name="Srivastava A."/>
            <person name="Schleper C."/>
            <person name="Herndl G.J."/>
        </authorList>
    </citation>
    <scope>NUCLEOTIDE SEQUENCE [LARGE SCALE GENOMIC DNA]</scope>
    <source>
        <strain evidence="2 3">NF5</strain>
    </source>
</reference>